<dbReference type="AlphaFoldDB" id="A0A2R6S5L9"/>
<dbReference type="Proteomes" id="UP000186601">
    <property type="component" value="Unassembled WGS sequence"/>
</dbReference>
<protein>
    <submittedName>
        <fullName evidence="1">Uncharacterized protein</fullName>
    </submittedName>
</protein>
<accession>A0A2R6S5L9</accession>
<sequence length="92" mass="10519">MTATDGDRLDETFPPFASSLIRWRPRPFFILWYQAQTERYRSMELREEHAPQDVVKTTGEKPVSVVTSCAIGYSVERGLNDNGTCVGKIEHK</sequence>
<evidence type="ECO:0000313" key="2">
    <source>
        <dbReference type="Proteomes" id="UP000186601"/>
    </source>
</evidence>
<name>A0A2R6S5L9_9APHY</name>
<gene>
    <name evidence="1" type="ORF">PHLCEN_2v572</name>
</gene>
<comment type="caution">
    <text evidence="1">The sequence shown here is derived from an EMBL/GenBank/DDBJ whole genome shotgun (WGS) entry which is preliminary data.</text>
</comment>
<organism evidence="1 2">
    <name type="scientific">Hermanssonia centrifuga</name>
    <dbReference type="NCBI Taxonomy" id="98765"/>
    <lineage>
        <taxon>Eukaryota</taxon>
        <taxon>Fungi</taxon>
        <taxon>Dikarya</taxon>
        <taxon>Basidiomycota</taxon>
        <taxon>Agaricomycotina</taxon>
        <taxon>Agaricomycetes</taxon>
        <taxon>Polyporales</taxon>
        <taxon>Meruliaceae</taxon>
        <taxon>Hermanssonia</taxon>
    </lineage>
</organism>
<dbReference type="EMBL" id="MLYV02000035">
    <property type="protein sequence ID" value="PSS37556.1"/>
    <property type="molecule type" value="Genomic_DNA"/>
</dbReference>
<reference evidence="1 2" key="1">
    <citation type="submission" date="2018-02" db="EMBL/GenBank/DDBJ databases">
        <title>Genome sequence of the basidiomycete white-rot fungus Phlebia centrifuga.</title>
        <authorList>
            <person name="Granchi Z."/>
            <person name="Peng M."/>
            <person name="de Vries R.P."/>
            <person name="Hilden K."/>
            <person name="Makela M.R."/>
            <person name="Grigoriev I."/>
            <person name="Riley R."/>
        </authorList>
    </citation>
    <scope>NUCLEOTIDE SEQUENCE [LARGE SCALE GENOMIC DNA]</scope>
    <source>
        <strain evidence="1 2">FBCC195</strain>
    </source>
</reference>
<proteinExistence type="predicted"/>
<keyword evidence="2" id="KW-1185">Reference proteome</keyword>
<evidence type="ECO:0000313" key="1">
    <source>
        <dbReference type="EMBL" id="PSS37556.1"/>
    </source>
</evidence>